<comment type="caution">
    <text evidence="3">The sequence shown here is derived from an EMBL/GenBank/DDBJ whole genome shotgun (WGS) entry which is preliminary data.</text>
</comment>
<dbReference type="EMBL" id="JBFTWV010000123">
    <property type="protein sequence ID" value="KAL2786212.1"/>
    <property type="molecule type" value="Genomic_DNA"/>
</dbReference>
<sequence>MLDTLDTAPVYIMTSALCCMLWAAGPRALYLRCKVLNHYCGLDESSTVYDMNLKCLRGKLARKKMHRSKENRKSQCRLDNIYPNASQDRPNTRYPNCPYNQSSL</sequence>
<evidence type="ECO:0000256" key="2">
    <source>
        <dbReference type="SAM" id="Phobius"/>
    </source>
</evidence>
<evidence type="ECO:0000256" key="1">
    <source>
        <dbReference type="SAM" id="MobiDB-lite"/>
    </source>
</evidence>
<feature type="transmembrane region" description="Helical" evidence="2">
    <location>
        <begin position="12"/>
        <end position="30"/>
    </location>
</feature>
<keyword evidence="2" id="KW-0472">Membrane</keyword>
<evidence type="ECO:0000313" key="3">
    <source>
        <dbReference type="EMBL" id="KAL2786212.1"/>
    </source>
</evidence>
<dbReference type="Proteomes" id="UP001610563">
    <property type="component" value="Unassembled WGS sequence"/>
</dbReference>
<proteinExistence type="predicted"/>
<accession>A0ABR4FSK3</accession>
<organism evidence="3 4">
    <name type="scientific">Aspergillus keveii</name>
    <dbReference type="NCBI Taxonomy" id="714993"/>
    <lineage>
        <taxon>Eukaryota</taxon>
        <taxon>Fungi</taxon>
        <taxon>Dikarya</taxon>
        <taxon>Ascomycota</taxon>
        <taxon>Pezizomycotina</taxon>
        <taxon>Eurotiomycetes</taxon>
        <taxon>Eurotiomycetidae</taxon>
        <taxon>Eurotiales</taxon>
        <taxon>Aspergillaceae</taxon>
        <taxon>Aspergillus</taxon>
        <taxon>Aspergillus subgen. Nidulantes</taxon>
    </lineage>
</organism>
<gene>
    <name evidence="3" type="ORF">BJX66DRAFT_313173</name>
</gene>
<evidence type="ECO:0008006" key="5">
    <source>
        <dbReference type="Google" id="ProtNLM"/>
    </source>
</evidence>
<keyword evidence="2" id="KW-0812">Transmembrane</keyword>
<name>A0ABR4FSK3_9EURO</name>
<keyword evidence="2" id="KW-1133">Transmembrane helix</keyword>
<evidence type="ECO:0000313" key="4">
    <source>
        <dbReference type="Proteomes" id="UP001610563"/>
    </source>
</evidence>
<reference evidence="3 4" key="1">
    <citation type="submission" date="2024-07" db="EMBL/GenBank/DDBJ databases">
        <title>Section-level genome sequencing and comparative genomics of Aspergillus sections Usti and Cavernicolus.</title>
        <authorList>
            <consortium name="Lawrence Berkeley National Laboratory"/>
            <person name="Nybo J.L."/>
            <person name="Vesth T.C."/>
            <person name="Theobald S."/>
            <person name="Frisvad J.C."/>
            <person name="Larsen T.O."/>
            <person name="Kjaerboelling I."/>
            <person name="Rothschild-Mancinelli K."/>
            <person name="Lyhne E.K."/>
            <person name="Kogle M.E."/>
            <person name="Barry K."/>
            <person name="Clum A."/>
            <person name="Na H."/>
            <person name="Ledsgaard L."/>
            <person name="Lin J."/>
            <person name="Lipzen A."/>
            <person name="Kuo A."/>
            <person name="Riley R."/>
            <person name="Mondo S."/>
            <person name="Labutti K."/>
            <person name="Haridas S."/>
            <person name="Pangalinan J."/>
            <person name="Salamov A.A."/>
            <person name="Simmons B.A."/>
            <person name="Magnuson J.K."/>
            <person name="Chen J."/>
            <person name="Drula E."/>
            <person name="Henrissat B."/>
            <person name="Wiebenga A."/>
            <person name="Lubbers R.J."/>
            <person name="Gomes A.C."/>
            <person name="Makela M.R."/>
            <person name="Stajich J."/>
            <person name="Grigoriev I.V."/>
            <person name="Mortensen U.H."/>
            <person name="De Vries R.P."/>
            <person name="Baker S.E."/>
            <person name="Andersen M.R."/>
        </authorList>
    </citation>
    <scope>NUCLEOTIDE SEQUENCE [LARGE SCALE GENOMIC DNA]</scope>
    <source>
        <strain evidence="3 4">CBS 209.92</strain>
    </source>
</reference>
<feature type="region of interest" description="Disordered" evidence="1">
    <location>
        <begin position="81"/>
        <end position="104"/>
    </location>
</feature>
<keyword evidence="4" id="KW-1185">Reference proteome</keyword>
<protein>
    <recommendedName>
        <fullName evidence="5">Secreted protein</fullName>
    </recommendedName>
</protein>